<evidence type="ECO:0000259" key="1">
    <source>
        <dbReference type="Pfam" id="PF13403"/>
    </source>
</evidence>
<reference evidence="2 3" key="1">
    <citation type="submission" date="2023-11" db="EMBL/GenBank/DDBJ databases">
        <title>MicrobeMod: A computational toolkit for identifying prokaryotic methylation and restriction-modification with nanopore sequencing.</title>
        <authorList>
            <person name="Crits-Christoph A."/>
            <person name="Kang S.C."/>
            <person name="Lee H."/>
            <person name="Ostrov N."/>
        </authorList>
    </citation>
    <scope>NUCLEOTIDE SEQUENCE [LARGE SCALE GENOMIC DNA]</scope>
    <source>
        <strain evidence="2 3">DSMZ 700</strain>
    </source>
</reference>
<name>A0AAW9DRM8_ACIAO</name>
<dbReference type="EMBL" id="JAWXYB010000018">
    <property type="protein sequence ID" value="MDX5930967.1"/>
    <property type="molecule type" value="Genomic_DNA"/>
</dbReference>
<comment type="caution">
    <text evidence="2">The sequence shown here is derived from an EMBL/GenBank/DDBJ whole genome shotgun (WGS) entry which is preliminary data.</text>
</comment>
<keyword evidence="3" id="KW-1185">Reference proteome</keyword>
<accession>A0AAW9DRM8</accession>
<feature type="domain" description="Hedgehog/Intein (Hint)" evidence="1">
    <location>
        <begin position="1192"/>
        <end position="1326"/>
    </location>
</feature>
<gene>
    <name evidence="2" type="ORF">SIL87_09350</name>
</gene>
<dbReference type="InterPro" id="IPR036844">
    <property type="entry name" value="Hint_dom_sf"/>
</dbReference>
<organism evidence="2 3">
    <name type="scientific">Acidiphilium acidophilum</name>
    <name type="common">Thiobacillus acidophilus</name>
    <dbReference type="NCBI Taxonomy" id="76588"/>
    <lineage>
        <taxon>Bacteria</taxon>
        <taxon>Pseudomonadati</taxon>
        <taxon>Pseudomonadota</taxon>
        <taxon>Alphaproteobacteria</taxon>
        <taxon>Acetobacterales</taxon>
        <taxon>Acidocellaceae</taxon>
        <taxon>Acidiphilium</taxon>
    </lineage>
</organism>
<dbReference type="InterPro" id="IPR028992">
    <property type="entry name" value="Hedgehog/Intein_dom"/>
</dbReference>
<evidence type="ECO:0000313" key="3">
    <source>
        <dbReference type="Proteomes" id="UP001279553"/>
    </source>
</evidence>
<dbReference type="Proteomes" id="UP001279553">
    <property type="component" value="Unassembled WGS sequence"/>
</dbReference>
<proteinExistence type="predicted"/>
<dbReference type="SUPFAM" id="SSF51294">
    <property type="entry name" value="Hedgehog/intein (Hint) domain"/>
    <property type="match status" value="1"/>
</dbReference>
<dbReference type="Pfam" id="PF13403">
    <property type="entry name" value="Hint_2"/>
    <property type="match status" value="1"/>
</dbReference>
<evidence type="ECO:0000313" key="2">
    <source>
        <dbReference type="EMBL" id="MDX5930967.1"/>
    </source>
</evidence>
<protein>
    <submittedName>
        <fullName evidence="2">Hint domain-containing protein</fullName>
    </submittedName>
</protein>
<sequence length="1503" mass="145551">MSSTLQIIGPAAIDLIDGLTLSSLNLLPPGGLALIDGNTSASISITLTSSIALAASSSGGATIIDGGGGLTLSGSLAEINAGLASLTFSPTATGSAILGVTATDGSASATTAIAVDVLPDNPPAFITPPTSLALASGIATPLGLTLADDPASALGQIGASPETLTVTLDATAGILLLDPAAAPGIGITGNATDAITLSATSAQFAALGAAIGAVTLDSATGGVLQYVARQTGGPLPITDTSGSLSYSTTGSLATSQASFTATSGAWQTAAAWSDGQSPALGTGVTIASATITGQGVAQSLILTGTADLEAAIGIAGNTSLDTASALRLGSAYLDIGGNLILTGASLFVGASATLGAGNVTLGAGAALTDFGTMTIAGLDAIGTALLPGGATLAGPIGIAAGGLIDFAGTLQADSAATSLGITALSLATNATLAGAGTLIAGNFSISENIVGPGTVIALGPSPFEVLAGSVGGGAQFIVDPGASLEFGAVPSLYGVFNPTPITVGNDATISFAPGASNGQDTTTYASTLGEQGGVLVLDNPESFAGTILGFLPGDRIDLSTLTSLSIFNITANSFEVEGAVIGNTASSEIVTLHASLAAGLSPQVETDQAGNQVIGLRADTAALTLNDTAAGSAIIDAVNGVATPIEGLGLIVPGNGSAGLVLTISASHGALSDGGAATSALTLSAATALGLNGELGTLAYTAPATGSGDVLNFTGGTGLAGLSAAIAVDLAPAATLDFTAASGARFDAGNSWSAGIGPAAGNIASFASHAGAPLLVIGPGVASEASIAGGYDFTGEFDLAGTAGTALAIDHGGFALFDADAVVTLGGAAVIGDTSGSGTLGIAGTVYALGNLIAGGNAAAASSLIDITGSLLLGQTLDLGAEGNATLDLAGDAGFAAATLGGAAAGLIRAGGTATLRLGTLDLVAGTIALNGAAQAIIDAATIASGVITLSGSAALETPFGIDFAGGTLAIGGQASQTLGGGTITIAAAASLDLAGTLTADSLDQSGQATLTGGAATILSAASLAAGAMLDLAAGTLAAGSLTIATTATIAGNGIIGAIPTGVGLISLVANGVLEASGGTLDLGAALTGNATIATGATLDLAGSESGGTISFAGGAGMLVIGNVAALQDAVAGFAAGDAVDLIGIAPSLVSVSGNIVSIAQPSEEFALDGGTPTIAADGTGGTLLTVGGAMPCFTRGTSLLTPNGYRAVETLRPGDALVTSDGIPRAIRWIGWRTIDLARDPAAHLLRPVVVAPGAFGPGRPRRPLAVSPLHAILGAGALVPAILLVNNATITRDDTGFAVTYYHVELDRHTIVFAEGLQTETYRDNGNRDRFLEHLGTPGAPMPSCAPLILGGVELRAARAALHRRATALGHKIVHGPVAEAILPSMPRRIAPRRHGQRLIFDLPHPATRLTLRCRTGMASDTDPASEDRRALGLCAGTLRADGRKIANWAGQGWHPRAPGDRGLWSTDRAELTLPRAATSISLELLGSVPRWVRDRADLSI</sequence>
<dbReference type="RefSeq" id="WP_319613891.1">
    <property type="nucleotide sequence ID" value="NZ_JAWXYB010000018.1"/>
</dbReference>